<protein>
    <recommendedName>
        <fullName evidence="2">Retrotransposon Copia-like N-terminal domain-containing protein</fullName>
    </recommendedName>
</protein>
<evidence type="ECO:0000313" key="3">
    <source>
        <dbReference type="EMBL" id="KAK8928482.1"/>
    </source>
</evidence>
<dbReference type="Proteomes" id="UP001418222">
    <property type="component" value="Unassembled WGS sequence"/>
</dbReference>
<feature type="region of interest" description="Disordered" evidence="1">
    <location>
        <begin position="33"/>
        <end position="56"/>
    </location>
</feature>
<reference evidence="3 4" key="1">
    <citation type="journal article" date="2022" name="Nat. Plants">
        <title>Genomes of leafy and leafless Platanthera orchids illuminate the evolution of mycoheterotrophy.</title>
        <authorList>
            <person name="Li M.H."/>
            <person name="Liu K.W."/>
            <person name="Li Z."/>
            <person name="Lu H.C."/>
            <person name="Ye Q.L."/>
            <person name="Zhang D."/>
            <person name="Wang J.Y."/>
            <person name="Li Y.F."/>
            <person name="Zhong Z.M."/>
            <person name="Liu X."/>
            <person name="Yu X."/>
            <person name="Liu D.K."/>
            <person name="Tu X.D."/>
            <person name="Liu B."/>
            <person name="Hao Y."/>
            <person name="Liao X.Y."/>
            <person name="Jiang Y.T."/>
            <person name="Sun W.H."/>
            <person name="Chen J."/>
            <person name="Chen Y.Q."/>
            <person name="Ai Y."/>
            <person name="Zhai J.W."/>
            <person name="Wu S.S."/>
            <person name="Zhou Z."/>
            <person name="Hsiao Y.Y."/>
            <person name="Wu W.L."/>
            <person name="Chen Y.Y."/>
            <person name="Lin Y.F."/>
            <person name="Hsu J.L."/>
            <person name="Li C.Y."/>
            <person name="Wang Z.W."/>
            <person name="Zhao X."/>
            <person name="Zhong W.Y."/>
            <person name="Ma X.K."/>
            <person name="Ma L."/>
            <person name="Huang J."/>
            <person name="Chen G.Z."/>
            <person name="Huang M.Z."/>
            <person name="Huang L."/>
            <person name="Peng D.H."/>
            <person name="Luo Y.B."/>
            <person name="Zou S.Q."/>
            <person name="Chen S.P."/>
            <person name="Lan S."/>
            <person name="Tsai W.C."/>
            <person name="Van de Peer Y."/>
            <person name="Liu Z.J."/>
        </authorList>
    </citation>
    <scope>NUCLEOTIDE SEQUENCE [LARGE SCALE GENOMIC DNA]</scope>
    <source>
        <strain evidence="3">Lor287</strain>
    </source>
</reference>
<dbReference type="EMBL" id="JBBWWQ010000015">
    <property type="protein sequence ID" value="KAK8928482.1"/>
    <property type="molecule type" value="Genomic_DNA"/>
</dbReference>
<comment type="caution">
    <text evidence="3">The sequence shown here is derived from an EMBL/GenBank/DDBJ whole genome shotgun (WGS) entry which is preliminary data.</text>
</comment>
<sequence length="262" mass="28157">MFLGYFLTPVRIEQNPDKSLQLLRLAVDHDCESAPGKLGKNSEDLNSVDRTESHECPNSFKPARLHLLGLARFASRLRPPSCPPSPIDDSSCVSPVHLRRRSPVAVSPAALAASPAALSPIHNGVLTASSGASGAFSRRIRRLLQGSTCFLGLGALLSSAPAMLLCLLSIPAWLSPDFSSRATISVLNDSTSTPVPSLIPPAPPLRGSHDHNTPQITTIRLDDSNYLSWLRSITLALKSRRLFGYVNGTTAEPEKTSPDRPQ</sequence>
<accession>A0AAP0FZP7</accession>
<feature type="domain" description="Retrotransposon Copia-like N-terminal" evidence="2">
    <location>
        <begin position="209"/>
        <end position="254"/>
    </location>
</feature>
<keyword evidence="4" id="KW-1185">Reference proteome</keyword>
<feature type="compositionally biased region" description="Basic and acidic residues" evidence="1">
    <location>
        <begin position="40"/>
        <end position="55"/>
    </location>
</feature>
<dbReference type="Pfam" id="PF14244">
    <property type="entry name" value="Retrotran_gag_3"/>
    <property type="match status" value="1"/>
</dbReference>
<evidence type="ECO:0000259" key="2">
    <source>
        <dbReference type="Pfam" id="PF14244"/>
    </source>
</evidence>
<name>A0AAP0FZP7_9ASPA</name>
<dbReference type="AlphaFoldDB" id="A0AAP0FZP7"/>
<evidence type="ECO:0000313" key="4">
    <source>
        <dbReference type="Proteomes" id="UP001418222"/>
    </source>
</evidence>
<gene>
    <name evidence="3" type="ORF">KSP39_PZI017914</name>
</gene>
<proteinExistence type="predicted"/>
<organism evidence="3 4">
    <name type="scientific">Platanthera zijinensis</name>
    <dbReference type="NCBI Taxonomy" id="2320716"/>
    <lineage>
        <taxon>Eukaryota</taxon>
        <taxon>Viridiplantae</taxon>
        <taxon>Streptophyta</taxon>
        <taxon>Embryophyta</taxon>
        <taxon>Tracheophyta</taxon>
        <taxon>Spermatophyta</taxon>
        <taxon>Magnoliopsida</taxon>
        <taxon>Liliopsida</taxon>
        <taxon>Asparagales</taxon>
        <taxon>Orchidaceae</taxon>
        <taxon>Orchidoideae</taxon>
        <taxon>Orchideae</taxon>
        <taxon>Orchidinae</taxon>
        <taxon>Platanthera</taxon>
    </lineage>
</organism>
<dbReference type="InterPro" id="IPR029472">
    <property type="entry name" value="Copia-like_N"/>
</dbReference>
<evidence type="ECO:0000256" key="1">
    <source>
        <dbReference type="SAM" id="MobiDB-lite"/>
    </source>
</evidence>